<dbReference type="Pfam" id="PF23625">
    <property type="entry name" value="UIM_2"/>
    <property type="match status" value="4"/>
</dbReference>
<sequence length="660" mass="74408">MHTSPNLLIMSSSEKSFIYWRGNPQFIGNENKVSRPPSISLDNRIRSDKHEEELDGATALSLVARAPSRSFYNRTRSDGHNEELDRAFALSLVSRAPSRSLDNRIRGDKHNEELDRASAFSLVSRAPSRSLNNRARSDKHNEELDRAFALSLVLRAPSGSFDNRTRNNKHKEKLDSPVALSSVLHAPSKSLDNRTRSNKQKEKLERATALSLAEGLKKPIGNNNESMVLRAPVRSLDNRTRSDKEKEELDRAIALSLAEGLRKPNGYGWQPSNNNDFAKSLQDDFHPSYTPYVPREYVPMGYRICGGCNRDIGYGNYLSCMGTYFHPECFCCSACRYPITENEFSLSGKDAYHKSCFKELTHPKCEVCFQFIPTNGAGLIDYRCHPFWSQKYCPAHDYDNTTRCCSCERLEPVNVSYISLGDGRSLCLECIESAIMDTGDCQPLYHSIRDYYEGMNMRLDQQIPMLLVERDALNDATTRDKNGFHYSPDTRGLCLSEEKIVASILKRPRIGGHQLVGMITQPQKLTRRCEVTAILVLYGLPRLLTGAILAHLLMHAWLRLKGYRNLNPEVEEGICQVLSYMWLESEIMPNIPSSSSSSSTSKKGGKSRNENKLGEFFMHQIAHDASPVYGGGFRAANAAVNTYGLRRTLDHIHLTGNFPL</sequence>
<dbReference type="InterPro" id="IPR001781">
    <property type="entry name" value="Znf_LIM"/>
</dbReference>
<dbReference type="SUPFAM" id="SSF57716">
    <property type="entry name" value="Glucocorticoid receptor-like (DNA-binding domain)"/>
    <property type="match status" value="1"/>
</dbReference>
<dbReference type="PROSITE" id="PS00478">
    <property type="entry name" value="LIM_DOMAIN_1"/>
    <property type="match status" value="1"/>
</dbReference>
<evidence type="ECO:0000256" key="1">
    <source>
        <dbReference type="ARBA" id="ARBA00022723"/>
    </source>
</evidence>
<protein>
    <recommendedName>
        <fullName evidence="7">LIM zinc-binding domain-containing protein</fullName>
    </recommendedName>
</protein>
<dbReference type="PROSITE" id="PS50023">
    <property type="entry name" value="LIM_DOMAIN_2"/>
    <property type="match status" value="1"/>
</dbReference>
<evidence type="ECO:0000313" key="8">
    <source>
        <dbReference type="EMBL" id="CAI9295938.1"/>
    </source>
</evidence>
<dbReference type="GO" id="GO:0043130">
    <property type="term" value="F:ubiquitin binding"/>
    <property type="evidence" value="ECO:0007669"/>
    <property type="project" value="TreeGrafter"/>
</dbReference>
<dbReference type="SMART" id="SM00132">
    <property type="entry name" value="LIM"/>
    <property type="match status" value="1"/>
</dbReference>
<evidence type="ECO:0000256" key="6">
    <source>
        <dbReference type="SAM" id="MobiDB-lite"/>
    </source>
</evidence>
<dbReference type="AlphaFoldDB" id="A0AA35ZPF7"/>
<gene>
    <name evidence="8" type="ORF">LSALG_LOCUS34853</name>
</gene>
<dbReference type="FunFam" id="2.10.110.10:FF:000107">
    <property type="entry name" value="Protein DA1-related 2"/>
    <property type="match status" value="1"/>
</dbReference>
<dbReference type="Proteomes" id="UP001177003">
    <property type="component" value="Chromosome 8"/>
</dbReference>
<dbReference type="PANTHER" id="PTHR24209">
    <property type="entry name" value="PROTEIN DA1-RELATED 2"/>
    <property type="match status" value="1"/>
</dbReference>
<dbReference type="Pfam" id="PF12315">
    <property type="entry name" value="DA1-like"/>
    <property type="match status" value="1"/>
</dbReference>
<feature type="compositionally biased region" description="Basic and acidic residues" evidence="6">
    <location>
        <begin position="191"/>
        <end position="204"/>
    </location>
</feature>
<keyword evidence="9" id="KW-1185">Reference proteome</keyword>
<evidence type="ECO:0000256" key="3">
    <source>
        <dbReference type="ARBA" id="ARBA00022833"/>
    </source>
</evidence>
<proteinExistence type="predicted"/>
<organism evidence="8 9">
    <name type="scientific">Lactuca saligna</name>
    <name type="common">Willowleaf lettuce</name>
    <dbReference type="NCBI Taxonomy" id="75948"/>
    <lineage>
        <taxon>Eukaryota</taxon>
        <taxon>Viridiplantae</taxon>
        <taxon>Streptophyta</taxon>
        <taxon>Embryophyta</taxon>
        <taxon>Tracheophyta</taxon>
        <taxon>Spermatophyta</taxon>
        <taxon>Magnoliopsida</taxon>
        <taxon>eudicotyledons</taxon>
        <taxon>Gunneridae</taxon>
        <taxon>Pentapetalae</taxon>
        <taxon>asterids</taxon>
        <taxon>campanulids</taxon>
        <taxon>Asterales</taxon>
        <taxon>Asteraceae</taxon>
        <taxon>Cichorioideae</taxon>
        <taxon>Cichorieae</taxon>
        <taxon>Lactucinae</taxon>
        <taxon>Lactuca</taxon>
    </lineage>
</organism>
<dbReference type="InterPro" id="IPR022087">
    <property type="entry name" value="DA1-like_dom"/>
</dbReference>
<evidence type="ECO:0000256" key="5">
    <source>
        <dbReference type="PROSITE-ProRule" id="PRU00125"/>
    </source>
</evidence>
<feature type="region of interest" description="Disordered" evidence="6">
    <location>
        <begin position="185"/>
        <end position="204"/>
    </location>
</feature>
<dbReference type="CDD" id="cd09396">
    <property type="entry name" value="LIM_DA1"/>
    <property type="match status" value="1"/>
</dbReference>
<evidence type="ECO:0000256" key="4">
    <source>
        <dbReference type="ARBA" id="ARBA00023038"/>
    </source>
</evidence>
<evidence type="ECO:0000313" key="9">
    <source>
        <dbReference type="Proteomes" id="UP001177003"/>
    </source>
</evidence>
<keyword evidence="1 5" id="KW-0479">Metal-binding</keyword>
<dbReference type="Gene3D" id="2.10.110.10">
    <property type="entry name" value="Cysteine Rich Protein"/>
    <property type="match status" value="1"/>
</dbReference>
<dbReference type="GO" id="GO:0046872">
    <property type="term" value="F:metal ion binding"/>
    <property type="evidence" value="ECO:0007669"/>
    <property type="project" value="UniProtKB-KW"/>
</dbReference>
<dbReference type="Pfam" id="PF00412">
    <property type="entry name" value="LIM"/>
    <property type="match status" value="1"/>
</dbReference>
<dbReference type="PANTHER" id="PTHR24209:SF38">
    <property type="entry name" value="TRANSCRIPTION FACTOR INTERACTOR AND REGULATOR LIM FAMILY"/>
    <property type="match status" value="1"/>
</dbReference>
<feature type="domain" description="LIM zinc-binding" evidence="7">
    <location>
        <begin position="303"/>
        <end position="363"/>
    </location>
</feature>
<dbReference type="EMBL" id="OX465084">
    <property type="protein sequence ID" value="CAI9295938.1"/>
    <property type="molecule type" value="Genomic_DNA"/>
</dbReference>
<evidence type="ECO:0000259" key="7">
    <source>
        <dbReference type="PROSITE" id="PS50023"/>
    </source>
</evidence>
<keyword evidence="4 5" id="KW-0440">LIM domain</keyword>
<keyword evidence="2" id="KW-0677">Repeat</keyword>
<evidence type="ECO:0000256" key="2">
    <source>
        <dbReference type="ARBA" id="ARBA00022737"/>
    </source>
</evidence>
<name>A0AA35ZPF7_LACSI</name>
<accession>A0AA35ZPF7</accession>
<reference evidence="8" key="1">
    <citation type="submission" date="2023-04" db="EMBL/GenBank/DDBJ databases">
        <authorList>
            <person name="Vijverberg K."/>
            <person name="Xiong W."/>
            <person name="Schranz E."/>
        </authorList>
    </citation>
    <scope>NUCLEOTIDE SEQUENCE</scope>
</reference>
<keyword evidence="3 5" id="KW-0862">Zinc</keyword>
<dbReference type="InterPro" id="IPR045218">
    <property type="entry name" value="DA1-like"/>
</dbReference>